<sequence>MGPIILSNNIPVIAYYDRTNKIPKTTSTTNMNCLLASPFLLLVGLKASLINWKVEPMNTKGSNSVIILTTQDKKNLLSNAVSKEAKNIYTRQKTKTPTKTAKLPNKQCFLHSP</sequence>
<accession>A0A1R3ISL9</accession>
<protein>
    <submittedName>
        <fullName evidence="1">PMS1 protein-like protein</fullName>
    </submittedName>
</protein>
<proteinExistence type="predicted"/>
<evidence type="ECO:0000313" key="2">
    <source>
        <dbReference type="Proteomes" id="UP000187203"/>
    </source>
</evidence>
<evidence type="ECO:0000313" key="1">
    <source>
        <dbReference type="EMBL" id="OMO85578.1"/>
    </source>
</evidence>
<keyword evidence="2" id="KW-1185">Reference proteome</keyword>
<gene>
    <name evidence="1" type="ORF">COLO4_21553</name>
</gene>
<dbReference type="EMBL" id="AWUE01017691">
    <property type="protein sequence ID" value="OMO85578.1"/>
    <property type="molecule type" value="Genomic_DNA"/>
</dbReference>
<comment type="caution">
    <text evidence="1">The sequence shown here is derived from an EMBL/GenBank/DDBJ whole genome shotgun (WGS) entry which is preliminary data.</text>
</comment>
<reference evidence="2" key="1">
    <citation type="submission" date="2013-09" db="EMBL/GenBank/DDBJ databases">
        <title>Corchorus olitorius genome sequencing.</title>
        <authorList>
            <person name="Alam M."/>
            <person name="Haque M.S."/>
            <person name="Islam M.S."/>
            <person name="Emdad E.M."/>
            <person name="Islam M.M."/>
            <person name="Ahmed B."/>
            <person name="Halim A."/>
            <person name="Hossen Q.M.M."/>
            <person name="Hossain M.Z."/>
            <person name="Ahmed R."/>
            <person name="Khan M.M."/>
            <person name="Islam R."/>
            <person name="Rashid M.M."/>
            <person name="Khan S.A."/>
            <person name="Rahman M.S."/>
            <person name="Alam M."/>
            <person name="Yahiya A.S."/>
            <person name="Khan M.S."/>
            <person name="Azam M.S."/>
            <person name="Haque T."/>
            <person name="Lashkar M.Z.H."/>
            <person name="Akhand A.I."/>
            <person name="Morshed G."/>
            <person name="Roy S."/>
            <person name="Uddin K.S."/>
            <person name="Rabeya T."/>
            <person name="Hossain A.S."/>
            <person name="Chowdhury A."/>
            <person name="Snigdha A.R."/>
            <person name="Mortoza M.S."/>
            <person name="Matin S.A."/>
            <person name="Hoque S.M.E."/>
            <person name="Islam M.K."/>
            <person name="Roy D.K."/>
            <person name="Haider R."/>
            <person name="Moosa M.M."/>
            <person name="Elias S.M."/>
            <person name="Hasan A.M."/>
            <person name="Jahan S."/>
            <person name="Shafiuddin M."/>
            <person name="Mahmood N."/>
            <person name="Shommy N.S."/>
        </authorList>
    </citation>
    <scope>NUCLEOTIDE SEQUENCE [LARGE SCALE GENOMIC DNA]</scope>
    <source>
        <strain evidence="2">cv. O-4</strain>
    </source>
</reference>
<name>A0A1R3ISL9_9ROSI</name>
<organism evidence="1 2">
    <name type="scientific">Corchorus olitorius</name>
    <dbReference type="NCBI Taxonomy" id="93759"/>
    <lineage>
        <taxon>Eukaryota</taxon>
        <taxon>Viridiplantae</taxon>
        <taxon>Streptophyta</taxon>
        <taxon>Embryophyta</taxon>
        <taxon>Tracheophyta</taxon>
        <taxon>Spermatophyta</taxon>
        <taxon>Magnoliopsida</taxon>
        <taxon>eudicotyledons</taxon>
        <taxon>Gunneridae</taxon>
        <taxon>Pentapetalae</taxon>
        <taxon>rosids</taxon>
        <taxon>malvids</taxon>
        <taxon>Malvales</taxon>
        <taxon>Malvaceae</taxon>
        <taxon>Grewioideae</taxon>
        <taxon>Apeibeae</taxon>
        <taxon>Corchorus</taxon>
    </lineage>
</organism>
<dbReference type="Proteomes" id="UP000187203">
    <property type="component" value="Unassembled WGS sequence"/>
</dbReference>
<dbReference type="AlphaFoldDB" id="A0A1R3ISL9"/>